<keyword evidence="4" id="KW-1185">Reference proteome</keyword>
<evidence type="ECO:0000259" key="2">
    <source>
        <dbReference type="PROSITE" id="PS50041"/>
    </source>
</evidence>
<feature type="non-terminal residue" evidence="3">
    <location>
        <position position="1"/>
    </location>
</feature>
<dbReference type="InterPro" id="IPR001304">
    <property type="entry name" value="C-type_lectin-like"/>
</dbReference>
<proteinExistence type="predicted"/>
<gene>
    <name evidence="3" type="ORF">RRG08_006179</name>
</gene>
<dbReference type="SUPFAM" id="SSF56436">
    <property type="entry name" value="C-type lectin-like"/>
    <property type="match status" value="1"/>
</dbReference>
<feature type="domain" description="C-type lectin" evidence="2">
    <location>
        <begin position="1"/>
        <end position="78"/>
    </location>
</feature>
<evidence type="ECO:0000313" key="3">
    <source>
        <dbReference type="EMBL" id="KAK3701649.1"/>
    </source>
</evidence>
<comment type="caution">
    <text evidence="3">The sequence shown here is derived from an EMBL/GenBank/DDBJ whole genome shotgun (WGS) entry which is preliminary data.</text>
</comment>
<dbReference type="InterPro" id="IPR018378">
    <property type="entry name" value="C-type_lectin_CS"/>
</dbReference>
<dbReference type="CDD" id="cd00037">
    <property type="entry name" value="CLECT"/>
    <property type="match status" value="1"/>
</dbReference>
<dbReference type="Proteomes" id="UP001283361">
    <property type="component" value="Unassembled WGS sequence"/>
</dbReference>
<dbReference type="PROSITE" id="PS00615">
    <property type="entry name" value="C_TYPE_LECTIN_1"/>
    <property type="match status" value="1"/>
</dbReference>
<evidence type="ECO:0000256" key="1">
    <source>
        <dbReference type="ARBA" id="ARBA00023157"/>
    </source>
</evidence>
<accession>A0AAE0XPI4</accession>
<dbReference type="EMBL" id="JAWDGP010007886">
    <property type="protein sequence ID" value="KAK3701649.1"/>
    <property type="molecule type" value="Genomic_DNA"/>
</dbReference>
<dbReference type="PROSITE" id="PS50041">
    <property type="entry name" value="C_TYPE_LECTIN_2"/>
    <property type="match status" value="1"/>
</dbReference>
<keyword evidence="1" id="KW-1015">Disulfide bond</keyword>
<evidence type="ECO:0000313" key="4">
    <source>
        <dbReference type="Proteomes" id="UP001283361"/>
    </source>
</evidence>
<dbReference type="Gene3D" id="3.10.100.10">
    <property type="entry name" value="Mannose-Binding Protein A, subunit A"/>
    <property type="match status" value="1"/>
</dbReference>
<organism evidence="3 4">
    <name type="scientific">Elysia crispata</name>
    <name type="common">lettuce slug</name>
    <dbReference type="NCBI Taxonomy" id="231223"/>
    <lineage>
        <taxon>Eukaryota</taxon>
        <taxon>Metazoa</taxon>
        <taxon>Spiralia</taxon>
        <taxon>Lophotrochozoa</taxon>
        <taxon>Mollusca</taxon>
        <taxon>Gastropoda</taxon>
        <taxon>Heterobranchia</taxon>
        <taxon>Euthyneura</taxon>
        <taxon>Panpulmonata</taxon>
        <taxon>Sacoglossa</taxon>
        <taxon>Placobranchoidea</taxon>
        <taxon>Plakobranchidae</taxon>
        <taxon>Elysia</taxon>
    </lineage>
</organism>
<name>A0AAE0XPI4_9GAST</name>
<reference evidence="3" key="1">
    <citation type="journal article" date="2023" name="G3 (Bethesda)">
        <title>A reference genome for the long-term kleptoplast-retaining sea slug Elysia crispata morphotype clarki.</title>
        <authorList>
            <person name="Eastman K.E."/>
            <person name="Pendleton A.L."/>
            <person name="Shaikh M.A."/>
            <person name="Suttiyut T."/>
            <person name="Ogas R."/>
            <person name="Tomko P."/>
            <person name="Gavelis G."/>
            <person name="Widhalm J.R."/>
            <person name="Wisecaver J.H."/>
        </authorList>
    </citation>
    <scope>NUCLEOTIDE SEQUENCE</scope>
    <source>
        <strain evidence="3">ECLA1</strain>
    </source>
</reference>
<protein>
    <recommendedName>
        <fullName evidence="2">C-type lectin domain-containing protein</fullName>
    </recommendedName>
</protein>
<dbReference type="InterPro" id="IPR016186">
    <property type="entry name" value="C-type_lectin-like/link_sf"/>
</dbReference>
<sequence>ELKSRNSTYWVGAKKRPSISEFFWIDRTSSDTTYLSWYVMAPQLPRSPLVCTYINEPGIMKGLWADDSCSAQRGFVCELPAAVRFMLWLNELRRFAIRELRSSMMAQVSCQPG</sequence>
<dbReference type="Pfam" id="PF00059">
    <property type="entry name" value="Lectin_C"/>
    <property type="match status" value="1"/>
</dbReference>
<dbReference type="InterPro" id="IPR016187">
    <property type="entry name" value="CTDL_fold"/>
</dbReference>
<dbReference type="AlphaFoldDB" id="A0AAE0XPI4"/>